<name>A0ABD5X199_9EURY</name>
<feature type="transmembrane region" description="Helical" evidence="1">
    <location>
        <begin position="68"/>
        <end position="89"/>
    </location>
</feature>
<dbReference type="AlphaFoldDB" id="A0ABD5X199"/>
<evidence type="ECO:0000313" key="3">
    <source>
        <dbReference type="EMBL" id="MFC7124687.1"/>
    </source>
</evidence>
<keyword evidence="1" id="KW-0472">Membrane</keyword>
<feature type="transmembrane region" description="Helical" evidence="1">
    <location>
        <begin position="124"/>
        <end position="150"/>
    </location>
</feature>
<feature type="domain" description="DUF7978" evidence="2">
    <location>
        <begin position="23"/>
        <end position="182"/>
    </location>
</feature>
<sequence length="189" mass="19498">MADSVGQANPPDERIEGWPLPLRGAVYGVVAGLGTYVTVTLFVGIHVLTTANVTFSGIGIQTLFRATLGDFFSAHIGVTDGVVLGVAGVGTVPEPAYTFAVPLLLGYFGWLCHTGLTADTGQEAFLHGASIAIGYTLVVGLCLATLYNTARFAFVGIDTTRAVVLGGLVYPVVFGGLGGIGSYMTHVQS</sequence>
<feature type="transmembrane region" description="Helical" evidence="1">
    <location>
        <begin position="25"/>
        <end position="48"/>
    </location>
</feature>
<reference evidence="3 4" key="1">
    <citation type="journal article" date="2014" name="Int. J. Syst. Evol. Microbiol.">
        <title>Complete genome sequence of Corynebacterium casei LMG S-19264T (=DSM 44701T), isolated from a smear-ripened cheese.</title>
        <authorList>
            <consortium name="US DOE Joint Genome Institute (JGI-PGF)"/>
            <person name="Walter F."/>
            <person name="Albersmeier A."/>
            <person name="Kalinowski J."/>
            <person name="Ruckert C."/>
        </authorList>
    </citation>
    <scope>NUCLEOTIDE SEQUENCE [LARGE SCALE GENOMIC DNA]</scope>
    <source>
        <strain evidence="3 4">CGMCC 4.7215</strain>
    </source>
</reference>
<feature type="transmembrane region" description="Helical" evidence="1">
    <location>
        <begin position="162"/>
        <end position="184"/>
    </location>
</feature>
<evidence type="ECO:0000259" key="2">
    <source>
        <dbReference type="Pfam" id="PF25933"/>
    </source>
</evidence>
<comment type="caution">
    <text evidence="3">The sequence shown here is derived from an EMBL/GenBank/DDBJ whole genome shotgun (WGS) entry which is preliminary data.</text>
</comment>
<proteinExistence type="predicted"/>
<dbReference type="EMBL" id="JBHSZQ010000001">
    <property type="protein sequence ID" value="MFC7124687.1"/>
    <property type="molecule type" value="Genomic_DNA"/>
</dbReference>
<dbReference type="InterPro" id="IPR058284">
    <property type="entry name" value="DUF7978"/>
</dbReference>
<evidence type="ECO:0000256" key="1">
    <source>
        <dbReference type="SAM" id="Phobius"/>
    </source>
</evidence>
<accession>A0ABD5X199</accession>
<evidence type="ECO:0000313" key="4">
    <source>
        <dbReference type="Proteomes" id="UP001596414"/>
    </source>
</evidence>
<organism evidence="3 4">
    <name type="scientific">Halovenus rubra</name>
    <dbReference type="NCBI Taxonomy" id="869890"/>
    <lineage>
        <taxon>Archaea</taxon>
        <taxon>Methanobacteriati</taxon>
        <taxon>Methanobacteriota</taxon>
        <taxon>Stenosarchaea group</taxon>
        <taxon>Halobacteria</taxon>
        <taxon>Halobacteriales</taxon>
        <taxon>Haloarculaceae</taxon>
        <taxon>Halovenus</taxon>
    </lineage>
</organism>
<keyword evidence="1" id="KW-1133">Transmembrane helix</keyword>
<gene>
    <name evidence="3" type="ORF">ACFQJ7_01330</name>
</gene>
<dbReference type="Pfam" id="PF25933">
    <property type="entry name" value="DUF7978"/>
    <property type="match status" value="1"/>
</dbReference>
<keyword evidence="1" id="KW-0812">Transmembrane</keyword>
<dbReference type="Proteomes" id="UP001596414">
    <property type="component" value="Unassembled WGS sequence"/>
</dbReference>
<feature type="transmembrane region" description="Helical" evidence="1">
    <location>
        <begin position="95"/>
        <end position="112"/>
    </location>
</feature>
<protein>
    <recommendedName>
        <fullName evidence="2">DUF7978 domain-containing protein</fullName>
    </recommendedName>
</protein>
<dbReference type="RefSeq" id="WP_267637569.1">
    <property type="nucleotide sequence ID" value="NZ_JAODIY010000010.1"/>
</dbReference>